<evidence type="ECO:0000313" key="2">
    <source>
        <dbReference type="Proteomes" id="UP000324897"/>
    </source>
</evidence>
<keyword evidence="2" id="KW-1185">Reference proteome</keyword>
<dbReference type="EMBL" id="RWGY01000004">
    <property type="protein sequence ID" value="TVU45966.1"/>
    <property type="molecule type" value="Genomic_DNA"/>
</dbReference>
<gene>
    <name evidence="1" type="ORF">EJB05_05476</name>
</gene>
<evidence type="ECO:0000313" key="1">
    <source>
        <dbReference type="EMBL" id="TVU45966.1"/>
    </source>
</evidence>
<proteinExistence type="predicted"/>
<dbReference type="AlphaFoldDB" id="A0A5J9WDC2"/>
<comment type="caution">
    <text evidence="1">The sequence shown here is derived from an EMBL/GenBank/DDBJ whole genome shotgun (WGS) entry which is preliminary data.</text>
</comment>
<dbReference type="Gramene" id="TVU45966">
    <property type="protein sequence ID" value="TVU45966"/>
    <property type="gene ID" value="EJB05_05476"/>
</dbReference>
<accession>A0A5J9WDC2</accession>
<protein>
    <submittedName>
        <fullName evidence="1">Uncharacterized protein</fullName>
    </submittedName>
</protein>
<sequence length="67" mass="7570">MDDEPEPNTPADVTRWNSEEYYAVPILQQNPSNSSLWPDTTFNPMNGVQGYAMSSHQFSILVILLLV</sequence>
<organism evidence="1 2">
    <name type="scientific">Eragrostis curvula</name>
    <name type="common">weeping love grass</name>
    <dbReference type="NCBI Taxonomy" id="38414"/>
    <lineage>
        <taxon>Eukaryota</taxon>
        <taxon>Viridiplantae</taxon>
        <taxon>Streptophyta</taxon>
        <taxon>Embryophyta</taxon>
        <taxon>Tracheophyta</taxon>
        <taxon>Spermatophyta</taxon>
        <taxon>Magnoliopsida</taxon>
        <taxon>Liliopsida</taxon>
        <taxon>Poales</taxon>
        <taxon>Poaceae</taxon>
        <taxon>PACMAD clade</taxon>
        <taxon>Chloridoideae</taxon>
        <taxon>Eragrostideae</taxon>
        <taxon>Eragrostidinae</taxon>
        <taxon>Eragrostis</taxon>
    </lineage>
</organism>
<name>A0A5J9WDC2_9POAL</name>
<reference evidence="1 2" key="1">
    <citation type="journal article" date="2019" name="Sci. Rep.">
        <title>A high-quality genome of Eragrostis curvula grass provides insights into Poaceae evolution and supports new strategies to enhance forage quality.</title>
        <authorList>
            <person name="Carballo J."/>
            <person name="Santos B.A.C.M."/>
            <person name="Zappacosta D."/>
            <person name="Garbus I."/>
            <person name="Selva J.P."/>
            <person name="Gallo C.A."/>
            <person name="Diaz A."/>
            <person name="Albertini E."/>
            <person name="Caccamo M."/>
            <person name="Echenique V."/>
        </authorList>
    </citation>
    <scope>NUCLEOTIDE SEQUENCE [LARGE SCALE GENOMIC DNA]</scope>
    <source>
        <strain evidence="2">cv. Victoria</strain>
        <tissue evidence="1">Leaf</tissue>
    </source>
</reference>
<dbReference type="Proteomes" id="UP000324897">
    <property type="component" value="Chromosome 5"/>
</dbReference>